<protein>
    <submittedName>
        <fullName evidence="1">Uncharacterized protein</fullName>
    </submittedName>
</protein>
<dbReference type="EMBL" id="CP066690">
    <property type="protein sequence ID" value="QQG45408.1"/>
    <property type="molecule type" value="Genomic_DNA"/>
</dbReference>
<dbReference type="AlphaFoldDB" id="A0A7T5US85"/>
<dbReference type="Proteomes" id="UP000595618">
    <property type="component" value="Chromosome"/>
</dbReference>
<evidence type="ECO:0000313" key="2">
    <source>
        <dbReference type="Proteomes" id="UP000595618"/>
    </source>
</evidence>
<gene>
    <name evidence="1" type="ORF">HYW89_00525</name>
</gene>
<accession>A0A7T5US85</accession>
<proteinExistence type="predicted"/>
<reference evidence="1 2" key="1">
    <citation type="submission" date="2020-07" db="EMBL/GenBank/DDBJ databases">
        <title>Huge and variable diversity of episymbiotic CPR bacteria and DPANN archaea in groundwater ecosystems.</title>
        <authorList>
            <person name="He C.Y."/>
            <person name="Keren R."/>
            <person name="Whittaker M."/>
            <person name="Farag I.F."/>
            <person name="Doudna J."/>
            <person name="Cate J.H.D."/>
            <person name="Banfield J.F."/>
        </authorList>
    </citation>
    <scope>NUCLEOTIDE SEQUENCE [LARGE SCALE GENOMIC DNA]</scope>
    <source>
        <strain evidence="1">NC_groundwater_541_Ag_S-0.1um_46_50</strain>
    </source>
</reference>
<sequence length="137" mass="15473">MEQDGKYIWTSHSRIKLRQYRLSESRIKRIIRYPARTEEGILENAIAVMAPAGGKKYSEIWTMYILTREGGSLAPPFAAHKGNLAFSSRNKGRGSTAHPLAGSIKKIKIITAWRYPGKSPKRDPIPPEILREIKSIV</sequence>
<organism evidence="1 2">
    <name type="scientific">Candidatus Sungiibacteriota bacterium</name>
    <dbReference type="NCBI Taxonomy" id="2750080"/>
    <lineage>
        <taxon>Bacteria</taxon>
        <taxon>Candidatus Sungiibacteriota</taxon>
    </lineage>
</organism>
<evidence type="ECO:0000313" key="1">
    <source>
        <dbReference type="EMBL" id="QQG45408.1"/>
    </source>
</evidence>
<name>A0A7T5US85_9BACT</name>